<protein>
    <submittedName>
        <fullName evidence="2">Transposase for insertion sequence element IS1001</fullName>
    </submittedName>
</protein>
<dbReference type="Pfam" id="PF01610">
    <property type="entry name" value="DDE_Tnp_ISL3"/>
    <property type="match status" value="1"/>
</dbReference>
<gene>
    <name evidence="2" type="ORF">PM3016_2503</name>
</gene>
<dbReference type="HOGENOM" id="CLU_1935955_0_0_9"/>
<accession>H6NAE3</accession>
<name>H6NAE3_9BACL</name>
<dbReference type="Proteomes" id="UP000007523">
    <property type="component" value="Chromosome"/>
</dbReference>
<dbReference type="EMBL" id="CP003235">
    <property type="protein sequence ID" value="AFC29389.1"/>
    <property type="molecule type" value="Genomic_DNA"/>
</dbReference>
<organism evidence="2 3">
    <name type="scientific">Paenibacillus mucilaginosus 3016</name>
    <dbReference type="NCBI Taxonomy" id="1116391"/>
    <lineage>
        <taxon>Bacteria</taxon>
        <taxon>Bacillati</taxon>
        <taxon>Bacillota</taxon>
        <taxon>Bacilli</taxon>
        <taxon>Bacillales</taxon>
        <taxon>Paenibacillaceae</taxon>
        <taxon>Paenibacillus</taxon>
    </lineage>
</organism>
<evidence type="ECO:0000259" key="1">
    <source>
        <dbReference type="Pfam" id="PF01610"/>
    </source>
</evidence>
<proteinExistence type="predicted"/>
<sequence length="130" mass="15179">MDRITLDIWTKNHPSLGIAYELKESFFDLWDSDSRQKAYLKYHDWKAIPTELQSAFEPLTKAMANWEEEIFSYFDYRVTNAYTESLNIKSEYPKRKTGKLESFPVRRADSYACCSSGLHYLVRLQASSAG</sequence>
<reference evidence="2 3" key="1">
    <citation type="journal article" date="2012" name="J. Bacteriol.">
        <title>Complete Genome Sequence of Paenibacillus mucilaginosus 3016, a Bacterium Functional as Microbial Fertilizer.</title>
        <authorList>
            <person name="Ma M."/>
            <person name="Wang Z."/>
            <person name="Li L."/>
            <person name="Jiang X."/>
            <person name="Guan D."/>
            <person name="Cao F."/>
            <person name="Chen H."/>
            <person name="Wang X."/>
            <person name="Shen D."/>
            <person name="Du B."/>
            <person name="Li J."/>
        </authorList>
    </citation>
    <scope>NUCLEOTIDE SEQUENCE [LARGE SCALE GENOMIC DNA]</scope>
    <source>
        <strain evidence="2 3">3016</strain>
    </source>
</reference>
<evidence type="ECO:0000313" key="3">
    <source>
        <dbReference type="Proteomes" id="UP000007523"/>
    </source>
</evidence>
<feature type="domain" description="Transposase IS204/IS1001/IS1096/IS1165 DDE" evidence="1">
    <location>
        <begin position="5"/>
        <end position="96"/>
    </location>
</feature>
<keyword evidence="3" id="KW-1185">Reference proteome</keyword>
<dbReference type="KEGG" id="pmq:PM3016_2503"/>
<dbReference type="InterPro" id="IPR002560">
    <property type="entry name" value="Transposase_DDE"/>
</dbReference>
<dbReference type="AlphaFoldDB" id="H6NAE3"/>
<evidence type="ECO:0000313" key="2">
    <source>
        <dbReference type="EMBL" id="AFC29389.1"/>
    </source>
</evidence>